<evidence type="ECO:0000259" key="2">
    <source>
        <dbReference type="SMART" id="SM00460"/>
    </source>
</evidence>
<evidence type="ECO:0000256" key="1">
    <source>
        <dbReference type="SAM" id="SignalP"/>
    </source>
</evidence>
<dbReference type="PANTHER" id="PTHR33490:SF3">
    <property type="entry name" value="CONSERVED INTEGRAL MEMBRANE PROTEIN"/>
    <property type="match status" value="1"/>
</dbReference>
<dbReference type="RefSeq" id="WP_216415268.1">
    <property type="nucleotide sequence ID" value="NZ_JAHLQK010000002.1"/>
</dbReference>
<feature type="domain" description="Transglutaminase-like" evidence="2">
    <location>
        <begin position="180"/>
        <end position="240"/>
    </location>
</feature>
<gene>
    <name evidence="3" type="ORF">KQI88_05000</name>
</gene>
<organism evidence="3 4">
    <name type="scientific">Alkaliphilus flagellatus</name>
    <dbReference type="NCBI Taxonomy" id="2841507"/>
    <lineage>
        <taxon>Bacteria</taxon>
        <taxon>Bacillati</taxon>
        <taxon>Bacillota</taxon>
        <taxon>Clostridia</taxon>
        <taxon>Peptostreptococcales</taxon>
        <taxon>Natronincolaceae</taxon>
        <taxon>Alkaliphilus</taxon>
    </lineage>
</organism>
<comment type="caution">
    <text evidence="3">The sequence shown here is derived from an EMBL/GenBank/DDBJ whole genome shotgun (WGS) entry which is preliminary data.</text>
</comment>
<keyword evidence="1" id="KW-0732">Signal</keyword>
<protein>
    <submittedName>
        <fullName evidence="3">Transglutaminase-like domain-containing protein</fullName>
    </submittedName>
</protein>
<dbReference type="Proteomes" id="UP000779508">
    <property type="component" value="Unassembled WGS sequence"/>
</dbReference>
<dbReference type="Pfam" id="PF01841">
    <property type="entry name" value="Transglut_core"/>
    <property type="match status" value="1"/>
</dbReference>
<accession>A0ABS6G328</accession>
<dbReference type="SMART" id="SM00460">
    <property type="entry name" value="TGc"/>
    <property type="match status" value="1"/>
</dbReference>
<sequence length="265" mass="30368">MLKLRKVISLLVIILSVYSTVVFAQASTPGIDKTKLDAGLVSINYDPQKQVTTKVIISKGDVKYTYNLKSNNSFPLQFGDGEYTISILENVEGNKYKLVKKEDVILESTNKNEVFLQSIQMIHWHNDMAPIKKARELTKNAQNDKDKVTAIYNYIINNISYDNNKTNNISTEYIPSIEETLKVSKGICYDYSALFAAMLRSVDVPTKLIMGRKNDIDTYHAWNQVYLKDTNEWITIDTTYDAAKKTKSPNLMIKNEKEYSIEKQY</sequence>
<feature type="chain" id="PRO_5047094692" evidence="1">
    <location>
        <begin position="25"/>
        <end position="265"/>
    </location>
</feature>
<evidence type="ECO:0000313" key="3">
    <source>
        <dbReference type="EMBL" id="MBU5675766.1"/>
    </source>
</evidence>
<evidence type="ECO:0000313" key="4">
    <source>
        <dbReference type="Proteomes" id="UP000779508"/>
    </source>
</evidence>
<dbReference type="PANTHER" id="PTHR33490">
    <property type="entry name" value="BLR5614 PROTEIN-RELATED"/>
    <property type="match status" value="1"/>
</dbReference>
<dbReference type="EMBL" id="JAHLQK010000002">
    <property type="protein sequence ID" value="MBU5675766.1"/>
    <property type="molecule type" value="Genomic_DNA"/>
</dbReference>
<dbReference type="InterPro" id="IPR002931">
    <property type="entry name" value="Transglutaminase-like"/>
</dbReference>
<name>A0ABS6G328_9FIRM</name>
<keyword evidence="4" id="KW-1185">Reference proteome</keyword>
<proteinExistence type="predicted"/>
<feature type="signal peptide" evidence="1">
    <location>
        <begin position="1"/>
        <end position="24"/>
    </location>
</feature>
<reference evidence="3 4" key="1">
    <citation type="submission" date="2021-06" db="EMBL/GenBank/DDBJ databases">
        <authorList>
            <person name="Sun Q."/>
            <person name="Li D."/>
        </authorList>
    </citation>
    <scope>NUCLEOTIDE SEQUENCE [LARGE SCALE GENOMIC DNA]</scope>
    <source>
        <strain evidence="3 4">MSJ-5</strain>
    </source>
</reference>